<dbReference type="GO" id="GO:0042168">
    <property type="term" value="P:heme metabolic process"/>
    <property type="evidence" value="ECO:0007669"/>
    <property type="project" value="InterPro"/>
</dbReference>
<feature type="transmembrane region" description="Helical" evidence="11">
    <location>
        <begin position="42"/>
        <end position="62"/>
    </location>
</feature>
<keyword evidence="7 11" id="KW-1133">Transmembrane helix</keyword>
<feature type="domain" description="HemY N-terminal" evidence="12">
    <location>
        <begin position="29"/>
        <end position="134"/>
    </location>
</feature>
<evidence type="ECO:0000256" key="3">
    <source>
        <dbReference type="ARBA" id="ARBA00004744"/>
    </source>
</evidence>
<reference evidence="13 14" key="1">
    <citation type="submission" date="2019-04" db="EMBL/GenBank/DDBJ databases">
        <title>Salinimonas iocasae sp. nov., a halophilic bacterium isolated from the outer tube casing of tubeworms in Okinawa Trough.</title>
        <authorList>
            <person name="Zhang H."/>
            <person name="Wang H."/>
            <person name="Li C."/>
        </authorList>
    </citation>
    <scope>NUCLEOTIDE SEQUENCE [LARGE SCALE GENOMIC DNA]</scope>
    <source>
        <strain evidence="13 14">KX18D6</strain>
    </source>
</reference>
<protein>
    <submittedName>
        <fullName evidence="13">Heme biosynthesis protein</fullName>
    </submittedName>
</protein>
<accession>A0A5B7YBS1</accession>
<dbReference type="InterPro" id="IPR010817">
    <property type="entry name" value="HemY_N"/>
</dbReference>
<dbReference type="EMBL" id="CP039852">
    <property type="protein sequence ID" value="QCZ92069.1"/>
    <property type="molecule type" value="Genomic_DNA"/>
</dbReference>
<dbReference type="AlphaFoldDB" id="A0A5B7YBS1"/>
<keyword evidence="9" id="KW-0627">Porphyrin biosynthesis</keyword>
<proteinExistence type="predicted"/>
<dbReference type="NCBIfam" id="TIGR00540">
    <property type="entry name" value="TPR_hemY_coli"/>
    <property type="match status" value="1"/>
</dbReference>
<keyword evidence="4" id="KW-1003">Cell membrane</keyword>
<dbReference type="InterPro" id="IPR019734">
    <property type="entry name" value="TPR_rpt"/>
</dbReference>
<evidence type="ECO:0000256" key="6">
    <source>
        <dbReference type="ARBA" id="ARBA00022692"/>
    </source>
</evidence>
<evidence type="ECO:0000256" key="10">
    <source>
        <dbReference type="PROSITE-ProRule" id="PRU00339"/>
    </source>
</evidence>
<keyword evidence="5" id="KW-0997">Cell inner membrane</keyword>
<dbReference type="SUPFAM" id="SSF48452">
    <property type="entry name" value="TPR-like"/>
    <property type="match status" value="2"/>
</dbReference>
<evidence type="ECO:0000256" key="11">
    <source>
        <dbReference type="SAM" id="Phobius"/>
    </source>
</evidence>
<gene>
    <name evidence="13" type="ORF">FBQ74_00625</name>
</gene>
<dbReference type="KEGG" id="salk:FBQ74_00625"/>
<dbReference type="RefSeq" id="WP_139754832.1">
    <property type="nucleotide sequence ID" value="NZ_CP039852.1"/>
</dbReference>
<keyword evidence="8 11" id="KW-0472">Membrane</keyword>
<dbReference type="Pfam" id="PF07219">
    <property type="entry name" value="HemY_N"/>
    <property type="match status" value="1"/>
</dbReference>
<comment type="pathway">
    <text evidence="3">Porphyrin-containing compound metabolism; protoheme biosynthesis.</text>
</comment>
<name>A0A5B7YBS1_9ALTE</name>
<keyword evidence="14" id="KW-1185">Reference proteome</keyword>
<dbReference type="PROSITE" id="PS50005">
    <property type="entry name" value="TPR"/>
    <property type="match status" value="1"/>
</dbReference>
<feature type="repeat" description="TPR" evidence="10">
    <location>
        <begin position="326"/>
        <end position="359"/>
    </location>
</feature>
<evidence type="ECO:0000313" key="13">
    <source>
        <dbReference type="EMBL" id="QCZ92069.1"/>
    </source>
</evidence>
<dbReference type="Gene3D" id="1.25.40.10">
    <property type="entry name" value="Tetratricopeptide repeat domain"/>
    <property type="match status" value="2"/>
</dbReference>
<evidence type="ECO:0000256" key="8">
    <source>
        <dbReference type="ARBA" id="ARBA00023136"/>
    </source>
</evidence>
<evidence type="ECO:0000256" key="1">
    <source>
        <dbReference type="ARBA" id="ARBA00002962"/>
    </source>
</evidence>
<dbReference type="OrthoDB" id="7067577at2"/>
<keyword evidence="6 11" id="KW-0812">Transmembrane</keyword>
<dbReference type="UniPathway" id="UPA00252"/>
<evidence type="ECO:0000256" key="9">
    <source>
        <dbReference type="ARBA" id="ARBA00023244"/>
    </source>
</evidence>
<organism evidence="13 14">
    <name type="scientific">Salinimonas iocasae</name>
    <dbReference type="NCBI Taxonomy" id="2572577"/>
    <lineage>
        <taxon>Bacteria</taxon>
        <taxon>Pseudomonadati</taxon>
        <taxon>Pseudomonadota</taxon>
        <taxon>Gammaproteobacteria</taxon>
        <taxon>Alteromonadales</taxon>
        <taxon>Alteromonadaceae</taxon>
        <taxon>Alteromonas/Salinimonas group</taxon>
        <taxon>Salinimonas</taxon>
    </lineage>
</organism>
<dbReference type="GO" id="GO:0005886">
    <property type="term" value="C:plasma membrane"/>
    <property type="evidence" value="ECO:0007669"/>
    <property type="project" value="UniProtKB-SubCell"/>
</dbReference>
<evidence type="ECO:0000313" key="14">
    <source>
        <dbReference type="Proteomes" id="UP000304912"/>
    </source>
</evidence>
<sequence>MKKLIVSVLLIAVVLAAILIAPQVIGEKGYVLISMGSLVIEMTVVSLVISVLIAILIAWVVWRLIKAIVHLFSGSWQWFGSLSRNKRRKNFYRGIQAYAEGDLEASKKAFQNASDGDFDGVDLLIAAQVAHEMGEWERCQTLLGHAADYPHSRVAAVLMHARLLMLRQQHEQALSVLGTLDESEAENPQVVKTKAECMASLGHWQQIQNHLPQWRRTLKKDAVPLAQRAAKGKFAEIASKQGANALKQYWEELPRKKRHDIAFRAAYVEQLIEQGMHHDAENCLVEWQSKGPEETLLPMFRRLKMPNPSASVTLLESWLKKDDKNATLYSVLGELAFNAGDYSLAERALMKAVKLRENAHDLMLLAEISERQNDNSRALAFYKQGVAATS</sequence>
<evidence type="ECO:0000256" key="4">
    <source>
        <dbReference type="ARBA" id="ARBA00022475"/>
    </source>
</evidence>
<evidence type="ECO:0000256" key="7">
    <source>
        <dbReference type="ARBA" id="ARBA00022989"/>
    </source>
</evidence>
<dbReference type="Proteomes" id="UP000304912">
    <property type="component" value="Chromosome"/>
</dbReference>
<evidence type="ECO:0000259" key="12">
    <source>
        <dbReference type="Pfam" id="PF07219"/>
    </source>
</evidence>
<dbReference type="GO" id="GO:0006779">
    <property type="term" value="P:porphyrin-containing compound biosynthetic process"/>
    <property type="evidence" value="ECO:0007669"/>
    <property type="project" value="UniProtKB-KW"/>
</dbReference>
<dbReference type="InterPro" id="IPR011990">
    <property type="entry name" value="TPR-like_helical_dom_sf"/>
</dbReference>
<evidence type="ECO:0000256" key="2">
    <source>
        <dbReference type="ARBA" id="ARBA00004429"/>
    </source>
</evidence>
<dbReference type="InterPro" id="IPR005254">
    <property type="entry name" value="Heme_biosyn_assoc_TPR_pro"/>
</dbReference>
<comment type="subcellular location">
    <subcellularLocation>
        <location evidence="2">Cell inner membrane</location>
        <topology evidence="2">Multi-pass membrane protein</topology>
    </subcellularLocation>
</comment>
<comment type="function">
    <text evidence="1">Involved in a late step of protoheme IX synthesis.</text>
</comment>
<keyword evidence="10" id="KW-0802">TPR repeat</keyword>
<evidence type="ECO:0000256" key="5">
    <source>
        <dbReference type="ARBA" id="ARBA00022519"/>
    </source>
</evidence>